<accession>A0A1N6ITX8</accession>
<reference evidence="1 2" key="1">
    <citation type="submission" date="2016-12" db="EMBL/GenBank/DDBJ databases">
        <authorList>
            <person name="Song W.-J."/>
            <person name="Kurnit D.M."/>
        </authorList>
    </citation>
    <scope>NUCLEOTIDE SEQUENCE [LARGE SCALE GENOMIC DNA]</scope>
    <source>
        <strain evidence="1 2">ATCC 49181</strain>
    </source>
</reference>
<dbReference type="STRING" id="44575.SAMN05216419_102427"/>
<evidence type="ECO:0000313" key="1">
    <source>
        <dbReference type="EMBL" id="SIO35434.1"/>
    </source>
</evidence>
<dbReference type="EMBL" id="FSRO01000001">
    <property type="protein sequence ID" value="SIO35434.1"/>
    <property type="molecule type" value="Genomic_DNA"/>
</dbReference>
<keyword evidence="2" id="KW-1185">Reference proteome</keyword>
<gene>
    <name evidence="1" type="ORF">SAMN02743940_2070</name>
</gene>
<dbReference type="RefSeq" id="WP_028461825.1">
    <property type="nucleotide sequence ID" value="NZ_FSRO01000001.1"/>
</dbReference>
<dbReference type="GO" id="GO:0008237">
    <property type="term" value="F:metallopeptidase activity"/>
    <property type="evidence" value="ECO:0007669"/>
    <property type="project" value="InterPro"/>
</dbReference>
<sequence>MRSVTVYVKYHSKLFNMAESDVTESQLIRIVMCRWVIMLLMLAVSHPAKSGAFEFAGDANGVDIVSHPAGYTGTGGNLIVTVGISPASLYADEMLIPVQNAVKTWNRQISTIGNVIADSNQILHEQFDFESVALHELGHCIGLAHPNLASESGLTGANKNYTSTTKGINNQFDLNSGADGIIGSSDDVRGDDVNLHWFRRESNNPFIIAGLQDITTYSRNLADLPLGDLFVANGDRGVSALFGMQNTEAVMQQGISPRETKRSLTADDVATLRLAMSGLDMIAGTADDYTLTLVFNGFTDTADIVFNFDNMASFSACSISGIFLNETHVGITEAHISFNADFSWFFNDKIIPHSKIPSLPLGSINPVMSISASGLVDDDLVFKQEDRLSLVVALNPGSSVGSLADHWVWANTPLGTFWLNGELQFIRSDSPIRVFGGPLNYISPFTILNIAVSELPSGTYTVFFAVDGNQDNIIDATFQDMTTFIID</sequence>
<dbReference type="AlphaFoldDB" id="A0A1N6ITX8"/>
<proteinExistence type="predicted"/>
<protein>
    <recommendedName>
        <fullName evidence="3">Matrixin</fullName>
    </recommendedName>
</protein>
<evidence type="ECO:0000313" key="2">
    <source>
        <dbReference type="Proteomes" id="UP000185062"/>
    </source>
</evidence>
<dbReference type="Proteomes" id="UP000185062">
    <property type="component" value="Unassembled WGS sequence"/>
</dbReference>
<dbReference type="Gene3D" id="3.40.390.10">
    <property type="entry name" value="Collagenase (Catalytic Domain)"/>
    <property type="match status" value="1"/>
</dbReference>
<evidence type="ECO:0008006" key="3">
    <source>
        <dbReference type="Google" id="ProtNLM"/>
    </source>
</evidence>
<dbReference type="eggNOG" id="ENOG50315WN">
    <property type="taxonomic scope" value="Bacteria"/>
</dbReference>
<name>A0A1N6ITX8_9PROT</name>
<organism evidence="1 2">
    <name type="scientific">Nitrosomonas cryotolerans ATCC 49181</name>
    <dbReference type="NCBI Taxonomy" id="1131553"/>
    <lineage>
        <taxon>Bacteria</taxon>
        <taxon>Pseudomonadati</taxon>
        <taxon>Pseudomonadota</taxon>
        <taxon>Betaproteobacteria</taxon>
        <taxon>Nitrosomonadales</taxon>
        <taxon>Nitrosomonadaceae</taxon>
        <taxon>Nitrosomonas</taxon>
    </lineage>
</organism>
<dbReference type="SUPFAM" id="SSF55486">
    <property type="entry name" value="Metalloproteases ('zincins'), catalytic domain"/>
    <property type="match status" value="1"/>
</dbReference>
<dbReference type="InterPro" id="IPR024079">
    <property type="entry name" value="MetalloPept_cat_dom_sf"/>
</dbReference>